<dbReference type="AlphaFoldDB" id="A0A9D2KPC8"/>
<evidence type="ECO:0000256" key="5">
    <source>
        <dbReference type="ARBA" id="ARBA00022989"/>
    </source>
</evidence>
<reference evidence="9" key="2">
    <citation type="submission" date="2021-04" db="EMBL/GenBank/DDBJ databases">
        <authorList>
            <person name="Gilroy R."/>
        </authorList>
    </citation>
    <scope>NUCLEOTIDE SEQUENCE</scope>
    <source>
        <strain evidence="9">CHK178-16964</strain>
    </source>
</reference>
<evidence type="ECO:0000256" key="3">
    <source>
        <dbReference type="ARBA" id="ARBA00022679"/>
    </source>
</evidence>
<feature type="transmembrane region" description="Helical" evidence="7">
    <location>
        <begin position="238"/>
        <end position="259"/>
    </location>
</feature>
<dbReference type="CDD" id="cd04187">
    <property type="entry name" value="DPM1_like_bac"/>
    <property type="match status" value="1"/>
</dbReference>
<evidence type="ECO:0000256" key="7">
    <source>
        <dbReference type="SAM" id="Phobius"/>
    </source>
</evidence>
<dbReference type="GO" id="GO:0016757">
    <property type="term" value="F:glycosyltransferase activity"/>
    <property type="evidence" value="ECO:0007669"/>
    <property type="project" value="UniProtKB-KW"/>
</dbReference>
<evidence type="ECO:0000313" key="9">
    <source>
        <dbReference type="EMBL" id="HJA70886.1"/>
    </source>
</evidence>
<keyword evidence="6 7" id="KW-0472">Membrane</keyword>
<dbReference type="PANTHER" id="PTHR48090">
    <property type="entry name" value="UNDECAPRENYL-PHOSPHATE 4-DEOXY-4-FORMAMIDO-L-ARABINOSE TRANSFERASE-RELATED"/>
    <property type="match status" value="1"/>
</dbReference>
<dbReference type="PANTHER" id="PTHR48090:SF1">
    <property type="entry name" value="PROPHAGE BACTOPRENOL GLUCOSYL TRANSFERASE HOMOLOG"/>
    <property type="match status" value="1"/>
</dbReference>
<evidence type="ECO:0000256" key="6">
    <source>
        <dbReference type="ARBA" id="ARBA00023136"/>
    </source>
</evidence>
<keyword evidence="4 7" id="KW-0812">Transmembrane</keyword>
<keyword evidence="2" id="KW-0328">Glycosyltransferase</keyword>
<protein>
    <submittedName>
        <fullName evidence="9">Glycosyltransferase family 2 protein</fullName>
    </submittedName>
</protein>
<gene>
    <name evidence="9" type="ORF">IAA07_04800</name>
</gene>
<name>A0A9D2KPC8_9FIRM</name>
<dbReference type="SUPFAM" id="SSF53448">
    <property type="entry name" value="Nucleotide-diphospho-sugar transferases"/>
    <property type="match status" value="1"/>
</dbReference>
<accession>A0A9D2KPC8</accession>
<keyword evidence="3" id="KW-0808">Transferase</keyword>
<comment type="subcellular location">
    <subcellularLocation>
        <location evidence="1">Membrane</location>
        <topology evidence="1">Multi-pass membrane protein</topology>
    </subcellularLocation>
</comment>
<dbReference type="InterPro" id="IPR029044">
    <property type="entry name" value="Nucleotide-diphossugar_trans"/>
</dbReference>
<dbReference type="InterPro" id="IPR001173">
    <property type="entry name" value="Glyco_trans_2-like"/>
</dbReference>
<dbReference type="Proteomes" id="UP000823900">
    <property type="component" value="Unassembled WGS sequence"/>
</dbReference>
<dbReference type="InterPro" id="IPR050256">
    <property type="entry name" value="Glycosyltransferase_2"/>
</dbReference>
<dbReference type="Gene3D" id="3.90.550.10">
    <property type="entry name" value="Spore Coat Polysaccharide Biosynthesis Protein SpsA, Chain A"/>
    <property type="match status" value="1"/>
</dbReference>
<feature type="domain" description="Glycosyltransferase 2-like" evidence="8">
    <location>
        <begin position="7"/>
        <end position="177"/>
    </location>
</feature>
<feature type="transmembrane region" description="Helical" evidence="7">
    <location>
        <begin position="271"/>
        <end position="295"/>
    </location>
</feature>
<evidence type="ECO:0000313" key="10">
    <source>
        <dbReference type="Proteomes" id="UP000823900"/>
    </source>
</evidence>
<organism evidence="9 10">
    <name type="scientific">Candidatus Lachnoclostridium stercoravium</name>
    <dbReference type="NCBI Taxonomy" id="2838633"/>
    <lineage>
        <taxon>Bacteria</taxon>
        <taxon>Bacillati</taxon>
        <taxon>Bacillota</taxon>
        <taxon>Clostridia</taxon>
        <taxon>Lachnospirales</taxon>
        <taxon>Lachnospiraceae</taxon>
    </lineage>
</organism>
<dbReference type="GO" id="GO:0005886">
    <property type="term" value="C:plasma membrane"/>
    <property type="evidence" value="ECO:0007669"/>
    <property type="project" value="TreeGrafter"/>
</dbReference>
<reference evidence="9" key="1">
    <citation type="journal article" date="2021" name="PeerJ">
        <title>Extensive microbial diversity within the chicken gut microbiome revealed by metagenomics and culture.</title>
        <authorList>
            <person name="Gilroy R."/>
            <person name="Ravi A."/>
            <person name="Getino M."/>
            <person name="Pursley I."/>
            <person name="Horton D.L."/>
            <person name="Alikhan N.F."/>
            <person name="Baker D."/>
            <person name="Gharbi K."/>
            <person name="Hall N."/>
            <person name="Watson M."/>
            <person name="Adriaenssens E.M."/>
            <person name="Foster-Nyarko E."/>
            <person name="Jarju S."/>
            <person name="Secka A."/>
            <person name="Antonio M."/>
            <person name="Oren A."/>
            <person name="Chaudhuri R.R."/>
            <person name="La Ragione R."/>
            <person name="Hildebrand F."/>
            <person name="Pallen M.J."/>
        </authorList>
    </citation>
    <scope>NUCLEOTIDE SEQUENCE</scope>
    <source>
        <strain evidence="9">CHK178-16964</strain>
    </source>
</reference>
<evidence type="ECO:0000256" key="4">
    <source>
        <dbReference type="ARBA" id="ARBA00022692"/>
    </source>
</evidence>
<evidence type="ECO:0000256" key="1">
    <source>
        <dbReference type="ARBA" id="ARBA00004141"/>
    </source>
</evidence>
<comment type="caution">
    <text evidence="9">The sequence shown here is derived from an EMBL/GenBank/DDBJ whole genome shotgun (WGS) entry which is preliminary data.</text>
</comment>
<dbReference type="EMBL" id="DWZA01000042">
    <property type="protein sequence ID" value="HJA70886.1"/>
    <property type="molecule type" value="Genomic_DNA"/>
</dbReference>
<proteinExistence type="predicted"/>
<evidence type="ECO:0000256" key="2">
    <source>
        <dbReference type="ARBA" id="ARBA00022676"/>
    </source>
</evidence>
<sequence length="322" mass="36228">MKTPKLTVVIPCLNEEPILEETGRILLEKVKKMEEAGSILRESSLLFIDDHSSDRTWEIITSLSQKDSRIHGISLGKQSGQQTALYAGLMWARETCDICISMDCDGQDDPEAMEQMVEAWRQGSQIVYGVRKNRKQDPLWKRFSAERYYDLLAVLGADVIKNHGDFRLMSREALDELSNYQESALFLRGIIPLMGFEESCVYYERKPRLGGKTSYTPGKMIRLALDGITGSAVRPLRLFTVMGAGIFFGSLIAVCLAAFRCLQGEAVSGWFLMACILCLLGGLQLAGIGLAGEYLGRIYLEIKGRPRYRIAKETENRKDRDF</sequence>
<evidence type="ECO:0000259" key="8">
    <source>
        <dbReference type="Pfam" id="PF00535"/>
    </source>
</evidence>
<keyword evidence="5 7" id="KW-1133">Transmembrane helix</keyword>
<dbReference type="Pfam" id="PF00535">
    <property type="entry name" value="Glycos_transf_2"/>
    <property type="match status" value="1"/>
</dbReference>